<feature type="transmembrane region" description="Helical" evidence="7">
    <location>
        <begin position="127"/>
        <end position="145"/>
    </location>
</feature>
<evidence type="ECO:0000256" key="5">
    <source>
        <dbReference type="ARBA" id="ARBA00023136"/>
    </source>
</evidence>
<keyword evidence="2" id="KW-1003">Cell membrane</keyword>
<keyword evidence="4 7" id="KW-1133">Transmembrane helix</keyword>
<keyword evidence="3 7" id="KW-0812">Transmembrane</keyword>
<dbReference type="GO" id="GO:0015744">
    <property type="term" value="P:succinate transport"/>
    <property type="evidence" value="ECO:0007669"/>
    <property type="project" value="TreeGrafter"/>
</dbReference>
<dbReference type="EMBL" id="QDDL01000004">
    <property type="protein sequence ID" value="PVZ68944.1"/>
    <property type="molecule type" value="Genomic_DNA"/>
</dbReference>
<evidence type="ECO:0000259" key="8">
    <source>
        <dbReference type="Pfam" id="PF06738"/>
    </source>
</evidence>
<feature type="transmembrane region" description="Helical" evidence="7">
    <location>
        <begin position="209"/>
        <end position="228"/>
    </location>
</feature>
<dbReference type="OrthoDB" id="9813917at2"/>
<dbReference type="AlphaFoldDB" id="A0A2V1GXF0"/>
<dbReference type="InterPro" id="IPR010619">
    <property type="entry name" value="ThrE-like_N"/>
</dbReference>
<dbReference type="PANTHER" id="PTHR34390:SF2">
    <property type="entry name" value="SUCCINATE TRANSPORTER SUBUNIT YJJP-RELATED"/>
    <property type="match status" value="1"/>
</dbReference>
<sequence length="269" mass="28435">MAQEVHSQLKQRTAYLLLDVAAMLMAAGAHTQRVERNLQRTAVALGFKVEAFFSLSGITLSLQDPGHLPITVFKKITSYGVQLSIVSAISRLSWNTSEANGKPLAEMLDEIELELQRISAIPHYPKLLVIFMIAVAGMAFCRVAGGDMLSVVLTGIASATGFVCRNHLLGKQHNLAVAWASASFVASLIAGAGTQLLVMAGFSLAHSEIAVATSVLFLVPGVPMINSITDLMHGHMSLGLGRAMQGTVISFSIALGIIFSHALLSALGA</sequence>
<dbReference type="Pfam" id="PF06738">
    <property type="entry name" value="ThrE"/>
    <property type="match status" value="1"/>
</dbReference>
<proteinExistence type="inferred from homology"/>
<evidence type="ECO:0000256" key="7">
    <source>
        <dbReference type="SAM" id="Phobius"/>
    </source>
</evidence>
<dbReference type="GO" id="GO:0005886">
    <property type="term" value="C:plasma membrane"/>
    <property type="evidence" value="ECO:0007669"/>
    <property type="project" value="UniProtKB-SubCell"/>
</dbReference>
<keyword evidence="10" id="KW-1185">Reference proteome</keyword>
<name>A0A2V1GXF0_9GAMM</name>
<dbReference type="PANTHER" id="PTHR34390">
    <property type="entry name" value="UPF0442 PROTEIN YJJB-RELATED"/>
    <property type="match status" value="1"/>
</dbReference>
<evidence type="ECO:0000313" key="9">
    <source>
        <dbReference type="EMBL" id="PVZ68944.1"/>
    </source>
</evidence>
<dbReference type="Proteomes" id="UP000244906">
    <property type="component" value="Unassembled WGS sequence"/>
</dbReference>
<evidence type="ECO:0000256" key="3">
    <source>
        <dbReference type="ARBA" id="ARBA00022692"/>
    </source>
</evidence>
<accession>A0A2V1GXF0</accession>
<evidence type="ECO:0000256" key="1">
    <source>
        <dbReference type="ARBA" id="ARBA00004651"/>
    </source>
</evidence>
<dbReference type="InterPro" id="IPR050539">
    <property type="entry name" value="ThrE_Dicarb/AminoAcid_Exp"/>
</dbReference>
<evidence type="ECO:0000256" key="2">
    <source>
        <dbReference type="ARBA" id="ARBA00022475"/>
    </source>
</evidence>
<comment type="caution">
    <text evidence="9">The sequence shown here is derived from an EMBL/GenBank/DDBJ whole genome shotgun (WGS) entry which is preliminary data.</text>
</comment>
<comment type="subcellular location">
    <subcellularLocation>
        <location evidence="1">Cell membrane</location>
        <topology evidence="1">Multi-pass membrane protein</topology>
    </subcellularLocation>
</comment>
<dbReference type="RefSeq" id="WP_116687328.1">
    <property type="nucleotide sequence ID" value="NZ_CAWNYD010000004.1"/>
</dbReference>
<evidence type="ECO:0000256" key="4">
    <source>
        <dbReference type="ARBA" id="ARBA00022989"/>
    </source>
</evidence>
<comment type="similarity">
    <text evidence="6">Belongs to the ThrE exporter (TC 2.A.79) family.</text>
</comment>
<dbReference type="GO" id="GO:0022857">
    <property type="term" value="F:transmembrane transporter activity"/>
    <property type="evidence" value="ECO:0007669"/>
    <property type="project" value="InterPro"/>
</dbReference>
<keyword evidence="5 7" id="KW-0472">Membrane</keyword>
<reference evidence="9 10" key="1">
    <citation type="submission" date="2018-04" db="EMBL/GenBank/DDBJ databases">
        <title>Thalassorhabdus spongiae gen. nov., sp. nov., isolated from a marine sponge in South-West Iceland.</title>
        <authorList>
            <person name="Knobloch S."/>
            <person name="Daussin A."/>
            <person name="Johannsson R."/>
            <person name="Marteinsson V.T."/>
        </authorList>
    </citation>
    <scope>NUCLEOTIDE SEQUENCE [LARGE SCALE GENOMIC DNA]</scope>
    <source>
        <strain evidence="9 10">Hp12</strain>
    </source>
</reference>
<evidence type="ECO:0000256" key="6">
    <source>
        <dbReference type="ARBA" id="ARBA00034125"/>
    </source>
</evidence>
<protein>
    <recommendedName>
        <fullName evidence="8">Threonine/serine exporter-like N-terminal domain-containing protein</fullName>
    </recommendedName>
</protein>
<gene>
    <name evidence="9" type="ORF">DC094_11905</name>
</gene>
<feature type="transmembrane region" description="Helical" evidence="7">
    <location>
        <begin position="175"/>
        <end position="197"/>
    </location>
</feature>
<organism evidence="9 10">
    <name type="scientific">Pelagibaculum spongiae</name>
    <dbReference type="NCBI Taxonomy" id="2080658"/>
    <lineage>
        <taxon>Bacteria</taxon>
        <taxon>Pseudomonadati</taxon>
        <taxon>Pseudomonadota</taxon>
        <taxon>Gammaproteobacteria</taxon>
        <taxon>Oceanospirillales</taxon>
        <taxon>Pelagibaculum</taxon>
    </lineage>
</organism>
<feature type="domain" description="Threonine/serine exporter-like N-terminal" evidence="8">
    <location>
        <begin position="17"/>
        <end position="263"/>
    </location>
</feature>
<evidence type="ECO:0000313" key="10">
    <source>
        <dbReference type="Proteomes" id="UP000244906"/>
    </source>
</evidence>
<feature type="transmembrane region" description="Helical" evidence="7">
    <location>
        <begin position="248"/>
        <end position="267"/>
    </location>
</feature>